<dbReference type="GO" id="GO:0010208">
    <property type="term" value="P:pollen wall assembly"/>
    <property type="evidence" value="ECO:0000318"/>
    <property type="project" value="GO_Central"/>
</dbReference>
<evidence type="ECO:0000256" key="7">
    <source>
        <dbReference type="ARBA" id="ARBA00023294"/>
    </source>
</evidence>
<evidence type="ECO:0000313" key="11">
    <source>
        <dbReference type="EMBL" id="KEH28045.1"/>
    </source>
</evidence>
<dbReference type="EMBL" id="CM001221">
    <property type="protein sequence ID" value="AES97830.1"/>
    <property type="molecule type" value="Genomic_DNA"/>
</dbReference>
<dbReference type="InterPro" id="IPR044835">
    <property type="entry name" value="ARF_plant"/>
</dbReference>
<evidence type="ECO:0000313" key="13">
    <source>
        <dbReference type="EnsemblPlants" id="AES97830"/>
    </source>
</evidence>
<dbReference type="CDD" id="cd10017">
    <property type="entry name" value="B3_DNA"/>
    <property type="match status" value="1"/>
</dbReference>
<comment type="subcellular location">
    <subcellularLocation>
        <location evidence="1 8">Nucleus</location>
    </subcellularLocation>
</comment>
<evidence type="ECO:0000313" key="12">
    <source>
        <dbReference type="EMBL" id="RHN56013.1"/>
    </source>
</evidence>
<dbReference type="InterPro" id="IPR010525">
    <property type="entry name" value="ARF_dom"/>
</dbReference>
<dbReference type="Gramene" id="rna31326">
    <property type="protein sequence ID" value="RHN56013.1"/>
    <property type="gene ID" value="gene31326"/>
</dbReference>
<gene>
    <name evidence="13" type="primary">25495029</name>
    <name evidence="10" type="ordered locus">MTR_5g060630</name>
    <name evidence="11" type="ordered locus">MTR_5g460740</name>
    <name evidence="12" type="ORF">MtrunA17_Chr5g0424741</name>
</gene>
<evidence type="ECO:0000256" key="6">
    <source>
        <dbReference type="ARBA" id="ARBA00023242"/>
    </source>
</evidence>
<dbReference type="SUPFAM" id="SSF101936">
    <property type="entry name" value="DNA-binding pseudobarrel domain"/>
    <property type="match status" value="1"/>
</dbReference>
<dbReference type="eggNOG" id="ENOG502QVP0">
    <property type="taxonomic scope" value="Eukaryota"/>
</dbReference>
<dbReference type="Gene3D" id="2.40.330.10">
    <property type="entry name" value="DNA-binding pseudobarrel domain"/>
    <property type="match status" value="1"/>
</dbReference>
<reference evidence="10 14" key="1">
    <citation type="journal article" date="2011" name="Nature">
        <title>The Medicago genome provides insight into the evolution of rhizobial symbioses.</title>
        <authorList>
            <person name="Young N.D."/>
            <person name="Debelle F."/>
            <person name="Oldroyd G.E."/>
            <person name="Geurts R."/>
            <person name="Cannon S.B."/>
            <person name="Udvardi M.K."/>
            <person name="Benedito V.A."/>
            <person name="Mayer K.F."/>
            <person name="Gouzy J."/>
            <person name="Schoof H."/>
            <person name="Van de Peer Y."/>
            <person name="Proost S."/>
            <person name="Cook D.R."/>
            <person name="Meyers B.C."/>
            <person name="Spannagl M."/>
            <person name="Cheung F."/>
            <person name="De Mita S."/>
            <person name="Krishnakumar V."/>
            <person name="Gundlach H."/>
            <person name="Zhou S."/>
            <person name="Mudge J."/>
            <person name="Bharti A.K."/>
            <person name="Murray J.D."/>
            <person name="Naoumkina M.A."/>
            <person name="Rosen B."/>
            <person name="Silverstein K.A."/>
            <person name="Tang H."/>
            <person name="Rombauts S."/>
            <person name="Zhao P.X."/>
            <person name="Zhou P."/>
            <person name="Barbe V."/>
            <person name="Bardou P."/>
            <person name="Bechner M."/>
            <person name="Bellec A."/>
            <person name="Berger A."/>
            <person name="Berges H."/>
            <person name="Bidwell S."/>
            <person name="Bisseling T."/>
            <person name="Choisne N."/>
            <person name="Couloux A."/>
            <person name="Denny R."/>
            <person name="Deshpande S."/>
            <person name="Dai X."/>
            <person name="Doyle J.J."/>
            <person name="Dudez A.M."/>
            <person name="Farmer A.D."/>
            <person name="Fouteau S."/>
            <person name="Franken C."/>
            <person name="Gibelin C."/>
            <person name="Gish J."/>
            <person name="Goldstein S."/>
            <person name="Gonzalez A.J."/>
            <person name="Green P.J."/>
            <person name="Hallab A."/>
            <person name="Hartog M."/>
            <person name="Hua A."/>
            <person name="Humphray S.J."/>
            <person name="Jeong D.H."/>
            <person name="Jing Y."/>
            <person name="Jocker A."/>
            <person name="Kenton S.M."/>
            <person name="Kim D.J."/>
            <person name="Klee K."/>
            <person name="Lai H."/>
            <person name="Lang C."/>
            <person name="Lin S."/>
            <person name="Macmil S.L."/>
            <person name="Magdelenat G."/>
            <person name="Matthews L."/>
            <person name="McCorrison J."/>
            <person name="Monaghan E.L."/>
            <person name="Mun J.H."/>
            <person name="Najar F.Z."/>
            <person name="Nicholson C."/>
            <person name="Noirot C."/>
            <person name="O'Bleness M."/>
            <person name="Paule C.R."/>
            <person name="Poulain J."/>
            <person name="Prion F."/>
            <person name="Qin B."/>
            <person name="Qu C."/>
            <person name="Retzel E.F."/>
            <person name="Riddle C."/>
            <person name="Sallet E."/>
            <person name="Samain S."/>
            <person name="Samson N."/>
            <person name="Sanders I."/>
            <person name="Saurat O."/>
            <person name="Scarpelli C."/>
            <person name="Schiex T."/>
            <person name="Segurens B."/>
            <person name="Severin A.J."/>
            <person name="Sherrier D.J."/>
            <person name="Shi R."/>
            <person name="Sims S."/>
            <person name="Singer S.R."/>
            <person name="Sinharoy S."/>
            <person name="Sterck L."/>
            <person name="Viollet A."/>
            <person name="Wang B.B."/>
            <person name="Wang K."/>
            <person name="Wang M."/>
            <person name="Wang X."/>
            <person name="Warfsmann J."/>
            <person name="Weissenbach J."/>
            <person name="White D.D."/>
            <person name="White J.D."/>
            <person name="Wiley G.B."/>
            <person name="Wincker P."/>
            <person name="Xing Y."/>
            <person name="Yang L."/>
            <person name="Yao Z."/>
            <person name="Ying F."/>
            <person name="Zhai J."/>
            <person name="Zhou L."/>
            <person name="Zuber A."/>
            <person name="Denarie J."/>
            <person name="Dixon R.A."/>
            <person name="May G.D."/>
            <person name="Schwartz D.C."/>
            <person name="Rogers J."/>
            <person name="Quetier F."/>
            <person name="Town C.D."/>
            <person name="Roe B.A."/>
        </authorList>
    </citation>
    <scope>NUCLEOTIDE SEQUENCE [LARGE SCALE GENOMIC DNA]</scope>
    <source>
        <strain evidence="10">A17</strain>
        <strain evidence="13 14">cv. Jemalong A17</strain>
    </source>
</reference>
<dbReference type="EMBL" id="PSQE01000005">
    <property type="protein sequence ID" value="RHN56013.1"/>
    <property type="molecule type" value="Genomic_DNA"/>
</dbReference>
<accession>G7K9Y1</accession>
<dbReference type="InterPro" id="IPR003340">
    <property type="entry name" value="B3_DNA-bd"/>
</dbReference>
<dbReference type="Pfam" id="PF06507">
    <property type="entry name" value="ARF_AD"/>
    <property type="match status" value="1"/>
</dbReference>
<proteinExistence type="inferred from homology"/>
<dbReference type="Proteomes" id="UP000002051">
    <property type="component" value="Chromosome 5"/>
</dbReference>
<dbReference type="GO" id="GO:0006355">
    <property type="term" value="P:regulation of DNA-templated transcription"/>
    <property type="evidence" value="ECO:0000318"/>
    <property type="project" value="GO_Central"/>
</dbReference>
<comment type="similarity">
    <text evidence="2 8">Belongs to the ARF family.</text>
</comment>
<dbReference type="PROSITE" id="PS50863">
    <property type="entry name" value="B3"/>
    <property type="match status" value="1"/>
</dbReference>
<dbReference type="HOGENOM" id="CLU_002626_3_3_1"/>
<keyword evidence="6 8" id="KW-0539">Nucleus</keyword>
<keyword evidence="14" id="KW-1185">Reference proteome</keyword>
<dbReference type="AlphaFoldDB" id="G7K9Y1"/>
<dbReference type="Proteomes" id="UP000265566">
    <property type="component" value="Chromosome 5"/>
</dbReference>
<organism evidence="10 14">
    <name type="scientific">Medicago truncatula</name>
    <name type="common">Barrel medic</name>
    <name type="synonym">Medicago tribuloides</name>
    <dbReference type="NCBI Taxonomy" id="3880"/>
    <lineage>
        <taxon>Eukaryota</taxon>
        <taxon>Viridiplantae</taxon>
        <taxon>Streptophyta</taxon>
        <taxon>Embryophyta</taxon>
        <taxon>Tracheophyta</taxon>
        <taxon>Spermatophyta</taxon>
        <taxon>Magnoliopsida</taxon>
        <taxon>eudicotyledons</taxon>
        <taxon>Gunneridae</taxon>
        <taxon>Pentapetalae</taxon>
        <taxon>rosids</taxon>
        <taxon>fabids</taxon>
        <taxon>Fabales</taxon>
        <taxon>Fabaceae</taxon>
        <taxon>Papilionoideae</taxon>
        <taxon>50 kb inversion clade</taxon>
        <taxon>NPAAA clade</taxon>
        <taxon>Hologalegina</taxon>
        <taxon>IRL clade</taxon>
        <taxon>Trifolieae</taxon>
        <taxon>Medicago</taxon>
    </lineage>
</organism>
<evidence type="ECO:0000256" key="3">
    <source>
        <dbReference type="ARBA" id="ARBA00023015"/>
    </source>
</evidence>
<dbReference type="SMART" id="SM01019">
    <property type="entry name" value="B3"/>
    <property type="match status" value="1"/>
</dbReference>
<keyword evidence="5 8" id="KW-0804">Transcription</keyword>
<comment type="subunit">
    <text evidence="8">Homodimers and heterodimers.</text>
</comment>
<protein>
    <recommendedName>
        <fullName evidence="8">Auxin response factor</fullName>
    </recommendedName>
</protein>
<evidence type="ECO:0000256" key="5">
    <source>
        <dbReference type="ARBA" id="ARBA00023163"/>
    </source>
</evidence>
<dbReference type="GO" id="GO:0009734">
    <property type="term" value="P:auxin-activated signaling pathway"/>
    <property type="evidence" value="ECO:0007669"/>
    <property type="project" value="UniProtKB-KW"/>
</dbReference>
<dbReference type="Gene3D" id="2.30.30.1040">
    <property type="match status" value="1"/>
</dbReference>
<evidence type="ECO:0000259" key="9">
    <source>
        <dbReference type="PROSITE" id="PS50863"/>
    </source>
</evidence>
<name>G7K9Y1_MEDTR</name>
<keyword evidence="3 8" id="KW-0805">Transcription regulation</keyword>
<evidence type="ECO:0000256" key="2">
    <source>
        <dbReference type="ARBA" id="ARBA00007853"/>
    </source>
</evidence>
<reference evidence="12" key="5">
    <citation type="journal article" date="2018" name="Nat. Plants">
        <title>Whole-genome landscape of Medicago truncatula symbiotic genes.</title>
        <authorList>
            <person name="Pecrix Y."/>
            <person name="Gamas P."/>
            <person name="Carrere S."/>
        </authorList>
    </citation>
    <scope>NUCLEOTIDE SEQUENCE</scope>
    <source>
        <tissue evidence="12">Leaves</tissue>
    </source>
</reference>
<keyword evidence="7 8" id="KW-0927">Auxin signaling pathway</keyword>
<evidence type="ECO:0000313" key="14">
    <source>
        <dbReference type="Proteomes" id="UP000002051"/>
    </source>
</evidence>
<dbReference type="InterPro" id="IPR015300">
    <property type="entry name" value="DNA-bd_pseudobarrel_sf"/>
</dbReference>
<dbReference type="PANTHER" id="PTHR31384">
    <property type="entry name" value="AUXIN RESPONSE FACTOR 4-RELATED"/>
    <property type="match status" value="1"/>
</dbReference>
<dbReference type="EMBL" id="CM001221">
    <property type="protein sequence ID" value="KEH28045.1"/>
    <property type="molecule type" value="Genomic_DNA"/>
</dbReference>
<dbReference type="STRING" id="3880.G7K9Y1"/>
<evidence type="ECO:0000313" key="10">
    <source>
        <dbReference type="EMBL" id="AES97830.1"/>
    </source>
</evidence>
<dbReference type="GO" id="GO:0048830">
    <property type="term" value="P:adventitious root development"/>
    <property type="evidence" value="ECO:0000318"/>
    <property type="project" value="GO_Central"/>
</dbReference>
<evidence type="ECO:0000313" key="15">
    <source>
        <dbReference type="Proteomes" id="UP000265566"/>
    </source>
</evidence>
<dbReference type="GO" id="GO:0120195">
    <property type="term" value="P:positive regulation of anther dehiscence"/>
    <property type="evidence" value="ECO:0000318"/>
    <property type="project" value="GO_Central"/>
</dbReference>
<sequence>MSLPQPRRVDSKIWQIRAGPAVKIPKIGSKVYYFSEGHLEHACSSPNIETELLLCLRPPSVLCIISSVDLLANLHTDEVFAKLLLTPVTTDGSVQIQEPAPPDFPDKEENDGNNLVVQVQEPAPPEVPDEEDDDSNNLVSYVKILTQSDTQSGLFVPRECMELIFPNLDLEDPMQSEKLSVTDIQDVVWTYKYSYHVKKLNSYKFTTGWSQFVRKKKLVALDSVVFIKNSAGKIFVGICRKAMYPATEEEGGKSENLTEKAVKDAVELAGKNMAFQVVYYPTANWCDFVVDASVVDEAMKNGWEFGMGIKLRLNEFASSNSKKTYYQPKGTISNMSNVPSNVPSWRMLQVNWDGPDISQNPNRVNPWQVDIYPIPSQSSSPLQMPHSYPPIPPPLLPFPPTKSPRLSQSSSPLQMPFSYPPTPPPLLQSSMSTSSFIPMTELPYSTIGSLNQTLLNSDTFPDGMLGASHDHLSASDLSKVLSDKGDGFNRNRSMVGWSGTLCDTEPRNHNSLNSFGTNEPCTK</sequence>
<dbReference type="GO" id="GO:0000976">
    <property type="term" value="F:transcription cis-regulatory region binding"/>
    <property type="evidence" value="ECO:0000318"/>
    <property type="project" value="GO_Central"/>
</dbReference>
<dbReference type="PANTHER" id="PTHR31384:SF94">
    <property type="entry name" value="AUXIN RESPONSE FACTOR 17"/>
    <property type="match status" value="1"/>
</dbReference>
<evidence type="ECO:0000256" key="4">
    <source>
        <dbReference type="ARBA" id="ARBA00023125"/>
    </source>
</evidence>
<dbReference type="KEGG" id="mtr:11423354"/>
<keyword evidence="4 8" id="KW-0238">DNA-binding</keyword>
<dbReference type="GO" id="GO:0052543">
    <property type="term" value="P:callose deposition in cell wall"/>
    <property type="evidence" value="ECO:0000318"/>
    <property type="project" value="GO_Central"/>
</dbReference>
<comment type="function">
    <text evidence="8">Auxin response factors (ARFs) are transcriptional factors that bind specifically to the DNA sequence 5'-TGTCTC-3' found in the auxin-responsive promoter elements (AuxREs).</text>
</comment>
<dbReference type="EnsemblPlants" id="KEH28045">
    <property type="protein sequence ID" value="KEH28045"/>
    <property type="gene ID" value="MTR_5g460740"/>
</dbReference>
<evidence type="ECO:0000256" key="8">
    <source>
        <dbReference type="RuleBase" id="RU004561"/>
    </source>
</evidence>
<dbReference type="Pfam" id="PF02362">
    <property type="entry name" value="B3"/>
    <property type="match status" value="1"/>
</dbReference>
<reference evidence="13" key="3">
    <citation type="submission" date="2015-04" db="UniProtKB">
        <authorList>
            <consortium name="EnsemblPlants"/>
        </authorList>
    </citation>
    <scope>IDENTIFICATION</scope>
    <source>
        <strain evidence="13">cv. Jemalong A17</strain>
    </source>
</reference>
<reference evidence="10 14" key="2">
    <citation type="journal article" date="2014" name="BMC Genomics">
        <title>An improved genome release (version Mt4.0) for the model legume Medicago truncatula.</title>
        <authorList>
            <person name="Tang H."/>
            <person name="Krishnakumar V."/>
            <person name="Bidwell S."/>
            <person name="Rosen B."/>
            <person name="Chan A."/>
            <person name="Zhou S."/>
            <person name="Gentzbittel L."/>
            <person name="Childs K.L."/>
            <person name="Yandell M."/>
            <person name="Gundlach H."/>
            <person name="Mayer K.F."/>
            <person name="Schwartz D.C."/>
            <person name="Town C.D."/>
        </authorList>
    </citation>
    <scope>GENOME REANNOTATION</scope>
    <source>
        <strain evidence="11">A17</strain>
        <strain evidence="13 14">cv. Jemalong A17</strain>
    </source>
</reference>
<dbReference type="EnsemblPlants" id="AES97830">
    <property type="protein sequence ID" value="AES97830"/>
    <property type="gene ID" value="MTR_5g060630"/>
</dbReference>
<dbReference type="PaxDb" id="3880-AES97830"/>
<dbReference type="GO" id="GO:0005634">
    <property type="term" value="C:nucleus"/>
    <property type="evidence" value="ECO:0000318"/>
    <property type="project" value="GO_Central"/>
</dbReference>
<feature type="domain" description="TF-B3" evidence="9">
    <location>
        <begin position="139"/>
        <end position="242"/>
    </location>
</feature>
<reference evidence="15" key="4">
    <citation type="journal article" date="2018" name="Nat. Plants">
        <title>Whole-genome landscape of Medicago truncatula symbiotic genes.</title>
        <authorList>
            <person name="Pecrix Y."/>
            <person name="Staton S.E."/>
            <person name="Sallet E."/>
            <person name="Lelandais-Briere C."/>
            <person name="Moreau S."/>
            <person name="Carrere S."/>
            <person name="Blein T."/>
            <person name="Jardinaud M.F."/>
            <person name="Latrasse D."/>
            <person name="Zouine M."/>
            <person name="Zahm M."/>
            <person name="Kreplak J."/>
            <person name="Mayjonade B."/>
            <person name="Satge C."/>
            <person name="Perez M."/>
            <person name="Cauet S."/>
            <person name="Marande W."/>
            <person name="Chantry-Darmon C."/>
            <person name="Lopez-Roques C."/>
            <person name="Bouchez O."/>
            <person name="Berard A."/>
            <person name="Debelle F."/>
            <person name="Munos S."/>
            <person name="Bendahmane A."/>
            <person name="Berges H."/>
            <person name="Niebel A."/>
            <person name="Buitink J."/>
            <person name="Frugier F."/>
            <person name="Benhamed M."/>
            <person name="Crespi M."/>
            <person name="Gouzy J."/>
            <person name="Gamas P."/>
        </authorList>
    </citation>
    <scope>NUCLEOTIDE SEQUENCE [LARGE SCALE GENOMIC DNA]</scope>
    <source>
        <strain evidence="15">cv. Jemalong A17</strain>
    </source>
</reference>
<evidence type="ECO:0000256" key="1">
    <source>
        <dbReference type="ARBA" id="ARBA00004123"/>
    </source>
</evidence>